<dbReference type="InterPro" id="IPR012159">
    <property type="entry name" value="YejM-like"/>
</dbReference>
<protein>
    <submittedName>
        <fullName evidence="4">Hydrolase</fullName>
    </submittedName>
</protein>
<dbReference type="RefSeq" id="WP_008486576.1">
    <property type="nucleotide sequence ID" value="NZ_AMRI01000036.1"/>
</dbReference>
<keyword evidence="1" id="KW-0472">Membrane</keyword>
<name>K2JB96_9GAMM</name>
<evidence type="ECO:0000256" key="1">
    <source>
        <dbReference type="SAM" id="Phobius"/>
    </source>
</evidence>
<evidence type="ECO:0000259" key="2">
    <source>
        <dbReference type="Pfam" id="PF00884"/>
    </source>
</evidence>
<comment type="caution">
    <text evidence="4">The sequence shown here is derived from an EMBL/GenBank/DDBJ whole genome shotgun (WGS) entry which is preliminary data.</text>
</comment>
<feature type="transmembrane region" description="Helical" evidence="1">
    <location>
        <begin position="69"/>
        <end position="87"/>
    </location>
</feature>
<dbReference type="STRING" id="745411.B3C1_17927"/>
<dbReference type="EMBL" id="AMRI01000036">
    <property type="protein sequence ID" value="EKE67849.1"/>
    <property type="molecule type" value="Genomic_DNA"/>
</dbReference>
<dbReference type="InterPro" id="IPR000917">
    <property type="entry name" value="Sulfatase_N"/>
</dbReference>
<dbReference type="Proteomes" id="UP000006755">
    <property type="component" value="Unassembled WGS sequence"/>
</dbReference>
<feature type="transmembrane region" description="Helical" evidence="1">
    <location>
        <begin position="119"/>
        <end position="140"/>
    </location>
</feature>
<reference evidence="4 5" key="1">
    <citation type="journal article" date="2012" name="J. Bacteriol.">
        <title>Genome Sequence of Gallaecimonas xiamenensis Type Strain 3-C-1.</title>
        <authorList>
            <person name="Lai Q."/>
            <person name="Wang L."/>
            <person name="Wang W."/>
            <person name="Shao Z."/>
        </authorList>
    </citation>
    <scope>NUCLEOTIDE SEQUENCE [LARGE SCALE GENOMIC DNA]</scope>
    <source>
        <strain evidence="4 5">3-C-1</strain>
    </source>
</reference>
<dbReference type="GO" id="GO:0016787">
    <property type="term" value="F:hydrolase activity"/>
    <property type="evidence" value="ECO:0007669"/>
    <property type="project" value="UniProtKB-KW"/>
</dbReference>
<dbReference type="Pfam" id="PF00884">
    <property type="entry name" value="Sulfatase"/>
    <property type="match status" value="1"/>
</dbReference>
<keyword evidence="4" id="KW-0378">Hydrolase</keyword>
<evidence type="ECO:0000313" key="5">
    <source>
        <dbReference type="Proteomes" id="UP000006755"/>
    </source>
</evidence>
<feature type="domain" description="Inner membrane protein YejM N-terminal" evidence="3">
    <location>
        <begin position="9"/>
        <end position="228"/>
    </location>
</feature>
<sequence>MPFMSRVSRFWLLALLPLAALLWRFSAFMPPMTPLSALYLVLTLVGWYGLLLGLLALASSLFALLPRRLGATLVVVMGACAGALAWVDLEVFEQYRFHLSPFVFDLFFSEPGEVISFSWLTWLAGIAAMLGCLFICVGLWHFSRARWPSWPAWTLVALCFLSSQLWHAVADARADSRITVLTRNLPAYQPLTAKRFMVKHGWAKAHTETQALDFHQKGALRYPLSPLSAHPKQKLNVLYLLVDAWRADELNPQVAPNISTFAKSPDTKRYLNHYSGGNSTQAGIFSLFYSLPATYWGAFAGSQQGPVLMDWFKENDYAFGIYGSATLRSPAFDKTVFSGISPLHSQAGEEKRWRRDSNSVEQFGQFLEQRDPKQPFFGFLFFDAVHAYDFPPDFESKVEPYWQRVDHIKLNNDFDPTPYRNRYRTAVRYVDSLVGKVLEQLKAKGLLDNTIVVISADHGEEFNDHHKNYWGHGSNYSDAQVKVPLVIHWPGKEGGEVSYRTSHFDLVPTLAQDLFDVEAPLTDYSLGQPLSRQGDRPWLLVGSYYNYALKGNNEMVVAYPTGQTELLSGDLSPLPGRPPAQAIKAALTWMGRFYR</sequence>
<evidence type="ECO:0000313" key="4">
    <source>
        <dbReference type="EMBL" id="EKE67849.1"/>
    </source>
</evidence>
<dbReference type="Pfam" id="PF11893">
    <property type="entry name" value="DUF3413"/>
    <property type="match status" value="1"/>
</dbReference>
<dbReference type="InterPro" id="IPR024588">
    <property type="entry name" value="YejM_N"/>
</dbReference>
<organism evidence="4 5">
    <name type="scientific">Gallaecimonas xiamenensis 3-C-1</name>
    <dbReference type="NCBI Taxonomy" id="745411"/>
    <lineage>
        <taxon>Bacteria</taxon>
        <taxon>Pseudomonadati</taxon>
        <taxon>Pseudomonadota</taxon>
        <taxon>Gammaproteobacteria</taxon>
        <taxon>Enterobacterales</taxon>
        <taxon>Gallaecimonadaceae</taxon>
        <taxon>Gallaecimonas</taxon>
    </lineage>
</organism>
<accession>K2JB96</accession>
<keyword evidence="1" id="KW-1133">Transmembrane helix</keyword>
<dbReference type="PANTHER" id="PTHR43751">
    <property type="entry name" value="SULFATASE"/>
    <property type="match status" value="1"/>
</dbReference>
<dbReference type="InterPro" id="IPR052701">
    <property type="entry name" value="GAG_Ulvan_Degrading_Sulfatases"/>
</dbReference>
<dbReference type="SUPFAM" id="SSF53649">
    <property type="entry name" value="Alkaline phosphatase-like"/>
    <property type="match status" value="1"/>
</dbReference>
<feature type="transmembrane region" description="Helical" evidence="1">
    <location>
        <begin position="152"/>
        <end position="169"/>
    </location>
</feature>
<dbReference type="OrthoDB" id="9803751at2"/>
<dbReference type="AlphaFoldDB" id="K2JB96"/>
<gene>
    <name evidence="4" type="ORF">B3C1_17927</name>
</gene>
<dbReference type="eggNOG" id="COG3083">
    <property type="taxonomic scope" value="Bacteria"/>
</dbReference>
<feature type="transmembrane region" description="Helical" evidence="1">
    <location>
        <begin position="37"/>
        <end position="57"/>
    </location>
</feature>
<keyword evidence="5" id="KW-1185">Reference proteome</keyword>
<dbReference type="PATRIC" id="fig|745411.4.peg.3524"/>
<feature type="domain" description="Sulfatase N-terminal" evidence="2">
    <location>
        <begin position="236"/>
        <end position="512"/>
    </location>
</feature>
<dbReference type="CDD" id="cd16148">
    <property type="entry name" value="sulfatase_like"/>
    <property type="match status" value="1"/>
</dbReference>
<dbReference type="PANTHER" id="PTHR43751:SF3">
    <property type="entry name" value="SULFATASE N-TERMINAL DOMAIN-CONTAINING PROTEIN"/>
    <property type="match status" value="1"/>
</dbReference>
<dbReference type="PIRSF" id="PIRSF004950">
    <property type="entry name" value="Mmb_sulf_HI0842"/>
    <property type="match status" value="1"/>
</dbReference>
<dbReference type="InterPro" id="IPR017850">
    <property type="entry name" value="Alkaline_phosphatase_core_sf"/>
</dbReference>
<keyword evidence="1" id="KW-0812">Transmembrane</keyword>
<evidence type="ECO:0000259" key="3">
    <source>
        <dbReference type="Pfam" id="PF11893"/>
    </source>
</evidence>
<proteinExistence type="predicted"/>
<dbReference type="Gene3D" id="3.40.720.10">
    <property type="entry name" value="Alkaline Phosphatase, subunit A"/>
    <property type="match status" value="1"/>
</dbReference>